<evidence type="ECO:0000313" key="3">
    <source>
        <dbReference type="EMBL" id="MBB5514734.1"/>
    </source>
</evidence>
<dbReference type="GO" id="GO:0005975">
    <property type="term" value="P:carbohydrate metabolic process"/>
    <property type="evidence" value="ECO:0007669"/>
    <property type="project" value="InterPro"/>
</dbReference>
<feature type="signal peptide" evidence="2">
    <location>
        <begin position="1"/>
        <end position="22"/>
    </location>
</feature>
<dbReference type="Proteomes" id="UP000553766">
    <property type="component" value="Unassembled WGS sequence"/>
</dbReference>
<dbReference type="EMBL" id="JACIJS010000002">
    <property type="protein sequence ID" value="MBB5514734.1"/>
    <property type="molecule type" value="Genomic_DNA"/>
</dbReference>
<evidence type="ECO:0000256" key="1">
    <source>
        <dbReference type="SAM" id="MobiDB-lite"/>
    </source>
</evidence>
<keyword evidence="2" id="KW-0732">Signal</keyword>
<evidence type="ECO:0000256" key="2">
    <source>
        <dbReference type="SAM" id="SignalP"/>
    </source>
</evidence>
<feature type="compositionally biased region" description="Polar residues" evidence="1">
    <location>
        <begin position="125"/>
        <end position="136"/>
    </location>
</feature>
<feature type="region of interest" description="Disordered" evidence="1">
    <location>
        <begin position="40"/>
        <end position="226"/>
    </location>
</feature>
<accession>A0A840WWP3</accession>
<proteinExistence type="predicted"/>
<dbReference type="PANTHER" id="PTHR30105">
    <property type="entry name" value="UNCHARACTERIZED YIBQ-RELATED"/>
    <property type="match status" value="1"/>
</dbReference>
<sequence>MAFIKGFLTGSVVSIAGLSALAILQPIQIQTAAPEPVVSAAPATPAPQRDASIGSQTTAAQPVISTPAAPSAAPAVDPNIARDTGVLSPVEQITETPPAPAPTRRMAEAVAPLPEQPTGPRPAEQVTTQAGISGTANPERVRVGGGATQGLGAPAAQLPDETQQATASLPRTDGSGTILRPSAPQRTSVSSSLAPPSAPASPAPARAPQPRTLETTGNSFLPERTPVAEGQAPRELYAANFADTGARPLLSMLLVDAGEDGLATSALAGFQFPVTFAVPVDLPDAEERARAYRAAGFEVMAMVPRDERGDLSGLSAVEIEARLLAFLEAVPEAIGILDREGGDIPRDNGVTRAALATVAATGHILVTRRETGFNSVDALADVDGIPTATVTIVLPSGAGGDVIRSELNRASVNARSVGGLVVLGRTDRETITSLFTWVLGAGTRTVDLAPVTALVKRLDDAGEL</sequence>
<dbReference type="InterPro" id="IPR011330">
    <property type="entry name" value="Glyco_hydro/deAcase_b/a-brl"/>
</dbReference>
<feature type="chain" id="PRO_5032320051" evidence="2">
    <location>
        <begin position="23"/>
        <end position="464"/>
    </location>
</feature>
<protein>
    <submittedName>
        <fullName evidence="3">Polysaccharide deacetylase 2 family uncharacterized protein YibQ</fullName>
    </submittedName>
</protein>
<feature type="compositionally biased region" description="Pro residues" evidence="1">
    <location>
        <begin position="196"/>
        <end position="207"/>
    </location>
</feature>
<dbReference type="Pfam" id="PF04748">
    <property type="entry name" value="Polysacc_deac_2"/>
    <property type="match status" value="1"/>
</dbReference>
<comment type="caution">
    <text evidence="3">The sequence shown here is derived from an EMBL/GenBank/DDBJ whole genome shotgun (WGS) entry which is preliminary data.</text>
</comment>
<dbReference type="CDD" id="cd10936">
    <property type="entry name" value="CE4_DAC2"/>
    <property type="match status" value="1"/>
</dbReference>
<feature type="compositionally biased region" description="Polar residues" evidence="1">
    <location>
        <begin position="53"/>
        <end position="64"/>
    </location>
</feature>
<dbReference type="AlphaFoldDB" id="A0A840WWP3"/>
<keyword evidence="4" id="KW-1185">Reference proteome</keyword>
<dbReference type="InterPro" id="IPR006837">
    <property type="entry name" value="Divergent_DAC"/>
</dbReference>
<reference evidence="3 4" key="1">
    <citation type="submission" date="2020-08" db="EMBL/GenBank/DDBJ databases">
        <title>Genomic Encyclopedia of Type Strains, Phase IV (KMG-IV): sequencing the most valuable type-strain genomes for metagenomic binning, comparative biology and taxonomic classification.</title>
        <authorList>
            <person name="Goeker M."/>
        </authorList>
    </citation>
    <scope>NUCLEOTIDE SEQUENCE [LARGE SCALE GENOMIC DNA]</scope>
    <source>
        <strain evidence="3 4">DSM 103377</strain>
    </source>
</reference>
<dbReference type="SUPFAM" id="SSF88713">
    <property type="entry name" value="Glycoside hydrolase/deacetylase"/>
    <property type="match status" value="1"/>
</dbReference>
<name>A0A840WWP3_9RHOB</name>
<gene>
    <name evidence="3" type="ORF">FHS89_000740</name>
</gene>
<organism evidence="3 4">
    <name type="scientific">Rubricella aquisinus</name>
    <dbReference type="NCBI Taxonomy" id="2028108"/>
    <lineage>
        <taxon>Bacteria</taxon>
        <taxon>Pseudomonadati</taxon>
        <taxon>Pseudomonadota</taxon>
        <taxon>Alphaproteobacteria</taxon>
        <taxon>Rhodobacterales</taxon>
        <taxon>Paracoccaceae</taxon>
        <taxon>Rubricella</taxon>
    </lineage>
</organism>
<dbReference type="Gene3D" id="3.20.20.370">
    <property type="entry name" value="Glycoside hydrolase/deacetylase"/>
    <property type="match status" value="1"/>
</dbReference>
<dbReference type="RefSeq" id="WP_184008645.1">
    <property type="nucleotide sequence ID" value="NZ_JACIJS010000002.1"/>
</dbReference>
<evidence type="ECO:0000313" key="4">
    <source>
        <dbReference type="Proteomes" id="UP000553766"/>
    </source>
</evidence>
<feature type="compositionally biased region" description="Polar residues" evidence="1">
    <location>
        <begin position="160"/>
        <end position="169"/>
    </location>
</feature>
<dbReference type="PANTHER" id="PTHR30105:SF2">
    <property type="entry name" value="DIVERGENT POLYSACCHARIDE DEACETYLASE SUPERFAMILY"/>
    <property type="match status" value="1"/>
</dbReference>